<comment type="similarity">
    <text evidence="2">Belongs to the fimbrial export usher family.</text>
</comment>
<keyword evidence="6" id="KW-0812">Transmembrane</keyword>
<dbReference type="AlphaFoldDB" id="A0AAW7LNH4"/>
<keyword evidence="4" id="KW-1134">Transmembrane beta strand</keyword>
<evidence type="ECO:0000256" key="5">
    <source>
        <dbReference type="ARBA" id="ARBA00022558"/>
    </source>
</evidence>
<evidence type="ECO:0000256" key="4">
    <source>
        <dbReference type="ARBA" id="ARBA00022452"/>
    </source>
</evidence>
<feature type="domain" description="PapC N-terminal" evidence="12">
    <location>
        <begin position="33"/>
        <end position="180"/>
    </location>
</feature>
<dbReference type="PANTHER" id="PTHR30451">
    <property type="entry name" value="OUTER MEMBRANE USHER PROTEIN"/>
    <property type="match status" value="1"/>
</dbReference>
<dbReference type="InterPro" id="IPR043142">
    <property type="entry name" value="PapC-like_C_sf"/>
</dbReference>
<dbReference type="Pfam" id="PF13953">
    <property type="entry name" value="PapC_C"/>
    <property type="match status" value="1"/>
</dbReference>
<evidence type="ECO:0000256" key="3">
    <source>
        <dbReference type="ARBA" id="ARBA00022448"/>
    </source>
</evidence>
<name>A0AAW7LNH4_9ENTR</name>
<dbReference type="GO" id="GO:0009279">
    <property type="term" value="C:cell outer membrane"/>
    <property type="evidence" value="ECO:0007669"/>
    <property type="project" value="UniProtKB-SubCell"/>
</dbReference>
<evidence type="ECO:0000256" key="6">
    <source>
        <dbReference type="ARBA" id="ARBA00022692"/>
    </source>
</evidence>
<dbReference type="EMBL" id="JAQIHS010000006">
    <property type="protein sequence ID" value="MDN4367864.1"/>
    <property type="molecule type" value="Genomic_DNA"/>
</dbReference>
<accession>A0AAW7LNH4</accession>
<dbReference type="FunFam" id="2.60.40.3110:FF:000001">
    <property type="entry name" value="Putative fimbrial outer membrane usher"/>
    <property type="match status" value="1"/>
</dbReference>
<evidence type="ECO:0000256" key="10">
    <source>
        <dbReference type="SAM" id="SignalP"/>
    </source>
</evidence>
<feature type="chain" id="PRO_5043431808" evidence="10">
    <location>
        <begin position="31"/>
        <end position="828"/>
    </location>
</feature>
<organism evidence="13 14">
    <name type="scientific">Citrobacter portucalensis</name>
    <dbReference type="NCBI Taxonomy" id="1639133"/>
    <lineage>
        <taxon>Bacteria</taxon>
        <taxon>Pseudomonadati</taxon>
        <taxon>Pseudomonadota</taxon>
        <taxon>Gammaproteobacteria</taxon>
        <taxon>Enterobacterales</taxon>
        <taxon>Enterobacteriaceae</taxon>
        <taxon>Citrobacter</taxon>
        <taxon>Citrobacter freundii complex</taxon>
    </lineage>
</organism>
<feature type="signal peptide" evidence="10">
    <location>
        <begin position="1"/>
        <end position="30"/>
    </location>
</feature>
<dbReference type="InterPro" id="IPR025885">
    <property type="entry name" value="PapC_N"/>
</dbReference>
<proteinExistence type="inferred from homology"/>
<keyword evidence="8" id="KW-0472">Membrane</keyword>
<evidence type="ECO:0000313" key="13">
    <source>
        <dbReference type="EMBL" id="MDN4367864.1"/>
    </source>
</evidence>
<reference evidence="13" key="2">
    <citation type="submission" date="2023-01" db="EMBL/GenBank/DDBJ databases">
        <authorList>
            <person name="Hamerlinck H."/>
            <person name="Aerssens A."/>
            <person name="Boelens J."/>
            <person name="Messiaen A.-S."/>
            <person name="Vandendriessche S."/>
            <person name="Velghe A."/>
            <person name="Verhasselt B."/>
            <person name="Leroux-Roels I."/>
        </authorList>
    </citation>
    <scope>NUCLEOTIDE SEQUENCE</scope>
    <source>
        <strain evidence="13">UZG-GERCF-220920-Env23</strain>
    </source>
</reference>
<dbReference type="GO" id="GO:0009297">
    <property type="term" value="P:pilus assembly"/>
    <property type="evidence" value="ECO:0007669"/>
    <property type="project" value="InterPro"/>
</dbReference>
<evidence type="ECO:0000256" key="9">
    <source>
        <dbReference type="ARBA" id="ARBA00023237"/>
    </source>
</evidence>
<keyword evidence="7 10" id="KW-0732">Signal</keyword>
<dbReference type="GO" id="GO:0015473">
    <property type="term" value="F:fimbrial usher porin activity"/>
    <property type="evidence" value="ECO:0007669"/>
    <property type="project" value="InterPro"/>
</dbReference>
<dbReference type="InterPro" id="IPR025949">
    <property type="entry name" value="PapC-like_C"/>
</dbReference>
<evidence type="ECO:0000313" key="14">
    <source>
        <dbReference type="Proteomes" id="UP001169985"/>
    </source>
</evidence>
<dbReference type="SUPFAM" id="SSF141729">
    <property type="entry name" value="FimD N-terminal domain-like"/>
    <property type="match status" value="1"/>
</dbReference>
<comment type="subcellular location">
    <subcellularLocation>
        <location evidence="1">Cell outer membrane</location>
        <topology evidence="1">Multi-pass membrane protein</topology>
    </subcellularLocation>
</comment>
<evidence type="ECO:0000256" key="8">
    <source>
        <dbReference type="ARBA" id="ARBA00023136"/>
    </source>
</evidence>
<dbReference type="InterPro" id="IPR000015">
    <property type="entry name" value="Fimb_usher"/>
</dbReference>
<keyword evidence="3" id="KW-0813">Transport</keyword>
<dbReference type="Gene3D" id="2.60.40.2070">
    <property type="match status" value="1"/>
</dbReference>
<reference evidence="13" key="1">
    <citation type="journal article" date="2023" name="Antimicrob Resist Infect Control">
        <title>Sanitary installations and wastewater plumbing as reservoir for the long-term circulation and transmission of carbapenemase producing Citrobacter freundii clones in a hospital setting.</title>
        <authorList>
            <person name="Hamerlinck H."/>
            <person name="Aerssens A."/>
            <person name="Boelens J."/>
            <person name="Dehaene A."/>
            <person name="McMahon M."/>
            <person name="Messiaen A.S."/>
            <person name="Vandendriessche S."/>
            <person name="Velghe A."/>
            <person name="Leroux-Roels I."/>
            <person name="Verhasselt B."/>
        </authorList>
    </citation>
    <scope>NUCLEOTIDE SEQUENCE</scope>
    <source>
        <strain evidence="13">UZG-GERCF-220920-Env23</strain>
    </source>
</reference>
<evidence type="ECO:0000256" key="7">
    <source>
        <dbReference type="ARBA" id="ARBA00022729"/>
    </source>
</evidence>
<feature type="domain" description="PapC-like C-terminal" evidence="11">
    <location>
        <begin position="752"/>
        <end position="813"/>
    </location>
</feature>
<comment type="caution">
    <text evidence="13">The sequence shown here is derived from an EMBL/GenBank/DDBJ whole genome shotgun (WGS) entry which is preliminary data.</text>
</comment>
<dbReference type="Proteomes" id="UP001169985">
    <property type="component" value="Unassembled WGS sequence"/>
</dbReference>
<evidence type="ECO:0000256" key="2">
    <source>
        <dbReference type="ARBA" id="ARBA00008064"/>
    </source>
</evidence>
<evidence type="ECO:0000256" key="1">
    <source>
        <dbReference type="ARBA" id="ARBA00004571"/>
    </source>
</evidence>
<dbReference type="Pfam" id="PF00577">
    <property type="entry name" value="Usher"/>
    <property type="match status" value="1"/>
</dbReference>
<dbReference type="Gene3D" id="2.60.40.3110">
    <property type="match status" value="1"/>
</dbReference>
<dbReference type="Pfam" id="PF13954">
    <property type="entry name" value="PapC_N"/>
    <property type="match status" value="1"/>
</dbReference>
<dbReference type="InterPro" id="IPR042186">
    <property type="entry name" value="FimD_plug_dom"/>
</dbReference>
<dbReference type="PANTHER" id="PTHR30451:SF21">
    <property type="entry name" value="FIMBRIAL USHER DOMAIN-CONTAINING PROTEIN YDET-RELATED"/>
    <property type="match status" value="1"/>
</dbReference>
<gene>
    <name evidence="13" type="ORF">PEY55_06175</name>
</gene>
<dbReference type="RefSeq" id="WP_032942394.1">
    <property type="nucleotide sequence ID" value="NZ_JAJPGD010000014.1"/>
</dbReference>
<dbReference type="Gene3D" id="3.10.20.410">
    <property type="match status" value="1"/>
</dbReference>
<keyword evidence="5" id="KW-1029">Fimbrium biogenesis</keyword>
<sequence length="828" mass="90665">MQPYPLRSCRLFLLNSITLALCSFLHPASAEDEFNLHILELGTPLENTSTLETFLQNNGLQPGTYLTEVMWDYDRIDKRNITYVLSQDKTQLLPQFSKGDLRELGVKVDSLPGLKSLADTAPVGDIAQYISGAKFDFQLDSQTLFMRIPQIYRDQQVAGAIPIKDWDDGIPAAWSSYYISGNRQQVNGENDNSNWASLNSGLNLGAWRLRNSSTYSNSDGWDAISTTLERDIKFLQSQLEIGQTYTNGELFDSVQMTGVKLETDTSMLPNSLQGFAPVVRGIANSDAKVTIKQNGYTIYQTYVSSGPFEIRDLSQVTAGSDLQVTVKEADGSEHSFIQASASVPILQREGALKYSLAGGKYRDSDNGEEPGFGQATVIYGMPHGITLYGGALDASIYRAGLVGAGADLGELGSVSVDVTAARTQFDDGRGNANGLSWRAQYSKDFSATDTTVTLASYRYSTSGFYTFQEALDQRDRGEDDGIYNYRKTNNRRSRLQLSMSQSLGSVGSVYINGYQQDYWDMSGHERSASMGFSSSWQDITWSVNYSLTKTPNSDNDQQVAFSVNIPLSRWLSNSWATYNLNSAKNGNTVHQVGIGGTALEDNNLSYNLQQSYTDHDTGYGASMTGRYRGSYGEIGANYSYAKDSKQWNYSAQGSVVAHPYGITLGQSVQDAFAIVHIDEGADVKVQNMQGIYTDYWGNAVVPYLTNYRRNTVTVNSGERDDLDIEKPAKDVVPTKGAVVAANFSARQGIRALLTLHHGSSFVPFGAVLSIEGGSSIVGDGGEVYLTGLKGNVPFKVQWGSAPEQRCEGNAQIPDDIESSIYQAAVECR</sequence>
<keyword evidence="9" id="KW-0998">Cell outer membrane</keyword>
<evidence type="ECO:0000259" key="11">
    <source>
        <dbReference type="Pfam" id="PF13953"/>
    </source>
</evidence>
<dbReference type="InterPro" id="IPR037224">
    <property type="entry name" value="PapC_N_sf"/>
</dbReference>
<evidence type="ECO:0000259" key="12">
    <source>
        <dbReference type="Pfam" id="PF13954"/>
    </source>
</evidence>
<protein>
    <submittedName>
        <fullName evidence="13">Fimbrial biogenesis outer membrane usher protein</fullName>
    </submittedName>
</protein>
<dbReference type="Gene3D" id="2.60.40.2610">
    <property type="entry name" value="Outer membrane usher protein FimD, plug domain"/>
    <property type="match status" value="1"/>
</dbReference>